<dbReference type="STRING" id="63057.A0A2P5BWS1"/>
<dbReference type="InParanoid" id="A0A2P5BWS1"/>
<evidence type="ECO:0000256" key="1">
    <source>
        <dbReference type="SAM" id="Phobius"/>
    </source>
</evidence>
<dbReference type="Pfam" id="PF14291">
    <property type="entry name" value="DUF4371"/>
    <property type="match status" value="1"/>
</dbReference>
<evidence type="ECO:0000313" key="4">
    <source>
        <dbReference type="Proteomes" id="UP000237000"/>
    </source>
</evidence>
<proteinExistence type="predicted"/>
<dbReference type="EMBL" id="JXTC01000448">
    <property type="protein sequence ID" value="PON53209.1"/>
    <property type="molecule type" value="Genomic_DNA"/>
</dbReference>
<keyword evidence="1" id="KW-1133">Transmembrane helix</keyword>
<protein>
    <recommendedName>
        <fullName evidence="2">DUF4371 domain-containing protein</fullName>
    </recommendedName>
</protein>
<dbReference type="SUPFAM" id="SSF53098">
    <property type="entry name" value="Ribonuclease H-like"/>
    <property type="match status" value="1"/>
</dbReference>
<dbReference type="PANTHER" id="PTHR11697">
    <property type="entry name" value="GENERAL TRANSCRIPTION FACTOR 2-RELATED ZINC FINGER PROTEIN"/>
    <property type="match status" value="1"/>
</dbReference>
<evidence type="ECO:0000259" key="2">
    <source>
        <dbReference type="Pfam" id="PF14291"/>
    </source>
</evidence>
<reference evidence="4" key="1">
    <citation type="submission" date="2016-06" db="EMBL/GenBank/DDBJ databases">
        <title>Parallel loss of symbiosis genes in relatives of nitrogen-fixing non-legume Parasponia.</title>
        <authorList>
            <person name="Van Velzen R."/>
            <person name="Holmer R."/>
            <person name="Bu F."/>
            <person name="Rutten L."/>
            <person name="Van Zeijl A."/>
            <person name="Liu W."/>
            <person name="Santuari L."/>
            <person name="Cao Q."/>
            <person name="Sharma T."/>
            <person name="Shen D."/>
            <person name="Roswanjaya Y."/>
            <person name="Wardhani T."/>
            <person name="Kalhor M.S."/>
            <person name="Jansen J."/>
            <person name="Van den Hoogen J."/>
            <person name="Gungor B."/>
            <person name="Hartog M."/>
            <person name="Hontelez J."/>
            <person name="Verver J."/>
            <person name="Yang W.-C."/>
            <person name="Schijlen E."/>
            <person name="Repin R."/>
            <person name="Schilthuizen M."/>
            <person name="Schranz E."/>
            <person name="Heidstra R."/>
            <person name="Miyata K."/>
            <person name="Fedorova E."/>
            <person name="Kohlen W."/>
            <person name="Bisseling T."/>
            <person name="Smit S."/>
            <person name="Geurts R."/>
        </authorList>
    </citation>
    <scope>NUCLEOTIDE SEQUENCE [LARGE SCALE GENOMIC DNA]</scope>
    <source>
        <strain evidence="4">cv. RG33-2</strain>
    </source>
</reference>
<gene>
    <name evidence="3" type="ORF">TorRG33x02_305960</name>
</gene>
<organism evidence="3 4">
    <name type="scientific">Trema orientale</name>
    <name type="common">Charcoal tree</name>
    <name type="synonym">Celtis orientalis</name>
    <dbReference type="NCBI Taxonomy" id="63057"/>
    <lineage>
        <taxon>Eukaryota</taxon>
        <taxon>Viridiplantae</taxon>
        <taxon>Streptophyta</taxon>
        <taxon>Embryophyta</taxon>
        <taxon>Tracheophyta</taxon>
        <taxon>Spermatophyta</taxon>
        <taxon>Magnoliopsida</taxon>
        <taxon>eudicotyledons</taxon>
        <taxon>Gunneridae</taxon>
        <taxon>Pentapetalae</taxon>
        <taxon>rosids</taxon>
        <taxon>fabids</taxon>
        <taxon>Rosales</taxon>
        <taxon>Cannabaceae</taxon>
        <taxon>Trema</taxon>
    </lineage>
</organism>
<keyword evidence="1" id="KW-0812">Transmembrane</keyword>
<keyword evidence="4" id="KW-1185">Reference proteome</keyword>
<dbReference type="PANTHER" id="PTHR11697:SF230">
    <property type="entry name" value="ZINC FINGER, MYM DOMAIN CONTAINING 1"/>
    <property type="match status" value="1"/>
</dbReference>
<dbReference type="AlphaFoldDB" id="A0A2P5BWS1"/>
<comment type="caution">
    <text evidence="3">The sequence shown here is derived from an EMBL/GenBank/DDBJ whole genome shotgun (WGS) entry which is preliminary data.</text>
</comment>
<feature type="domain" description="DUF4371" evidence="2">
    <location>
        <begin position="20"/>
        <end position="255"/>
    </location>
</feature>
<evidence type="ECO:0000313" key="3">
    <source>
        <dbReference type="EMBL" id="PON53209.1"/>
    </source>
</evidence>
<dbReference type="Proteomes" id="UP000237000">
    <property type="component" value="Unassembled WGS sequence"/>
</dbReference>
<accession>A0A2P5BWS1</accession>
<feature type="non-terminal residue" evidence="3">
    <location>
        <position position="1"/>
    </location>
</feature>
<dbReference type="InterPro" id="IPR012337">
    <property type="entry name" value="RNaseH-like_sf"/>
</dbReference>
<dbReference type="OrthoDB" id="1628179at2759"/>
<dbReference type="InterPro" id="IPR025398">
    <property type="entry name" value="DUF4371"/>
</dbReference>
<dbReference type="InterPro" id="IPR055298">
    <property type="entry name" value="AtLOH3-like"/>
</dbReference>
<dbReference type="FunCoup" id="A0A2P5BWS1">
    <property type="interactions" value="1356"/>
</dbReference>
<keyword evidence="1" id="KW-0472">Membrane</keyword>
<sequence>YIKEERRSRSFNSLDQGGGDSFVSEGFSNWKKKERLQIHVGGPNSAHNEARNKCEALMNQEQHIQTLLLKQSKQMRNKYRIRLSASTACVRFLLRQGLAFRGRDESEDSKNQGNFLELLKFLADHNDEIKDVTLKNAPDNLKLTSPDIQKEIVHASAVETINVIIKDIGDALFSILVDESRDVSIKEQMSVVLRYVNNNGHVIERFIGIVHVPNTTALSLKTAINELFSRHNLSVSRLRGQGYDGASNMQGEFNGLKTLILKENPCAYYIHCFAHQLQLALVAVAKKDIQIASFFSLVASVVNIVGASSKRCDLLQEKQAKIVDEAIKNGEVSSGRGLNQNTTLKCPGDTRWGSHYSTLISLITMFSPIIDVLDMIVDDGSSSEQRCEANNLLESIQSFEFAFSLHLMRTILGVTNELSKALQRKDQEIVNAMNLVKIYKQRLQVMRDDGWDYFLEQVYTFCQKHDIDVPNMDDMFMRRGRSRRKTQEMTNLHHFRVDLFYAVIDMQLQELNDRFSEINTELLLCVACLCPNDSFNAFDKKKIIRFAEYYPEDFSTFEQMALDDQLETYIIDMRYSKEFIGLKGLSDLAQKLVVTKKDKVYLLVYMLVTLALLLPVATATVERVFSAMNIVKNRLRNRIGDQWMNDSLVTYIEKAVFDSIDNEIILQHFQNMKTRKEKL</sequence>
<feature type="transmembrane region" description="Helical" evidence="1">
    <location>
        <begin position="600"/>
        <end position="625"/>
    </location>
</feature>
<name>A0A2P5BWS1_TREOI</name>